<feature type="region of interest" description="Disordered" evidence="7">
    <location>
        <begin position="1"/>
        <end position="97"/>
    </location>
</feature>
<dbReference type="Proteomes" id="UP000636709">
    <property type="component" value="Unassembled WGS sequence"/>
</dbReference>
<keyword evidence="3" id="KW-0067">ATP-binding</keyword>
<feature type="region of interest" description="Disordered" evidence="7">
    <location>
        <begin position="958"/>
        <end position="984"/>
    </location>
</feature>
<feature type="compositionally biased region" description="Low complexity" evidence="7">
    <location>
        <begin position="9"/>
        <end position="26"/>
    </location>
</feature>
<proteinExistence type="predicted"/>
<evidence type="ECO:0000256" key="3">
    <source>
        <dbReference type="ARBA" id="ARBA00022840"/>
    </source>
</evidence>
<keyword evidence="5" id="KW-0505">Motor protein</keyword>
<evidence type="ECO:0000256" key="6">
    <source>
        <dbReference type="SAM" id="Coils"/>
    </source>
</evidence>
<name>A0A835E5S8_9POAL</name>
<dbReference type="PANTHER" id="PTHR37739:SF10">
    <property type="entry name" value="AMINOTRANSFERASE-LIKE PLANT MOBILE DOMAIN-CONTAINING PROTEIN"/>
    <property type="match status" value="1"/>
</dbReference>
<dbReference type="OrthoDB" id="644317at2759"/>
<protein>
    <submittedName>
        <fullName evidence="8">Uncharacterized protein</fullName>
    </submittedName>
</protein>
<reference evidence="8" key="1">
    <citation type="submission" date="2020-07" db="EMBL/GenBank/DDBJ databases">
        <title>Genome sequence and genetic diversity analysis of an under-domesticated orphan crop, white fonio (Digitaria exilis).</title>
        <authorList>
            <person name="Bennetzen J.L."/>
            <person name="Chen S."/>
            <person name="Ma X."/>
            <person name="Wang X."/>
            <person name="Yssel A.E.J."/>
            <person name="Chaluvadi S.R."/>
            <person name="Johnson M."/>
            <person name="Gangashetty P."/>
            <person name="Hamidou F."/>
            <person name="Sanogo M.D."/>
            <person name="Zwaenepoel A."/>
            <person name="Wallace J."/>
            <person name="Van De Peer Y."/>
            <person name="Van Deynze A."/>
        </authorList>
    </citation>
    <scope>NUCLEOTIDE SEQUENCE</scope>
    <source>
        <tissue evidence="8">Leaves</tissue>
    </source>
</reference>
<dbReference type="EMBL" id="JACEFO010002254">
    <property type="protein sequence ID" value="KAF8670521.1"/>
    <property type="molecule type" value="Genomic_DNA"/>
</dbReference>
<evidence type="ECO:0000256" key="7">
    <source>
        <dbReference type="SAM" id="MobiDB-lite"/>
    </source>
</evidence>
<feature type="coiled-coil region" evidence="6">
    <location>
        <begin position="231"/>
        <end position="286"/>
    </location>
</feature>
<dbReference type="InterPro" id="IPR044986">
    <property type="entry name" value="KIF15/KIN-12"/>
</dbReference>
<evidence type="ECO:0000256" key="5">
    <source>
        <dbReference type="ARBA" id="ARBA00023175"/>
    </source>
</evidence>
<organism evidence="8 9">
    <name type="scientific">Digitaria exilis</name>
    <dbReference type="NCBI Taxonomy" id="1010633"/>
    <lineage>
        <taxon>Eukaryota</taxon>
        <taxon>Viridiplantae</taxon>
        <taxon>Streptophyta</taxon>
        <taxon>Embryophyta</taxon>
        <taxon>Tracheophyta</taxon>
        <taxon>Spermatophyta</taxon>
        <taxon>Magnoliopsida</taxon>
        <taxon>Liliopsida</taxon>
        <taxon>Poales</taxon>
        <taxon>Poaceae</taxon>
        <taxon>PACMAD clade</taxon>
        <taxon>Panicoideae</taxon>
        <taxon>Panicodae</taxon>
        <taxon>Paniceae</taxon>
        <taxon>Anthephorinae</taxon>
        <taxon>Digitaria</taxon>
    </lineage>
</organism>
<sequence>MVMRGLGVGAAPRRASAGASVATTGGDESVPPGGSSTTASRPPLRAIQQPRPAPAASSRKPNWPATALAPSRGPGPRAVGKTLARRSASLAPARSLRKPASRLGIATTGAASSGEVPSFKVREAISFWEENRRSVQDSLFMLQQHDSDAIAKIDRCSDEGSVSNTEDILSLQLELDMLKTILMEEVKARAQAADWAAALGDELKAANFHILEACRQKEVTEKKLNKQRTSIEYLELELQERVIELNEMKEKGEVCREAEIATSEVISSLTEQLSSVKLQLDSSKKNELLAKQNLDKVKLQLDSSKKNELLAKQNLDEVKLQLDSSKKNELLAKQNLDESIEALMQKEVLEQNYISLIRRMEEEIRQLDSQLYQSNRFYEVRLKELEIKMQELDDEASTLLASWNKEREIAEQRQAYIEQLELGNDDLRIDVCELEKKVNFMEEEAEHQRVQRGKIEAELQNVKLQLQAVTSYGKPGSFLEDGIVDLADTTRYQNDMNIELSGAQEVRIFQREVSVGPAPQVEHSKESFSNEHMQEVDQSDVEMEKAQSDMVYWSENSHPSASEELGQISAGKQPELFGSGAYNVQPLSPYDSEQVRPPAVESVIEVLEANELPPVAPVRPNDPRDYMRAPSDELKRLRSRNHYEGPRTATDMRFWSIEQQDLYSSIYSKAKLFAMRWIDWGHIDRMDQSACVREQCAHLGLEMIMSYRCDWNSELIKQFYSTVHISDDKSSMTWMADGRRITTNKRAWEKIFGVPGGVQTKIHKQFLLDDDDKRILYSDAECTLGQTIGLSPLPSIANKIIRKTIYPRAGNTLHRHNWNLLHHIVEQQPFDIIALIFDEIELFISDRNRTKDQLLYAPYIMGMINEAFKYDGHKESTHLSYKPKVSYKLKRTKRVGRPPAHPVAAPSEQPPSTFQPEVEAHVDADHHSQFKAAGHWPHGEGEEAVKGQTVLAQAATPAPAVSSSELSSGMHTHNSSVSAQPAHMSPCPFSQPVLVRSSPFSRFPWYQREK</sequence>
<keyword evidence="2" id="KW-0547">Nucleotide-binding</keyword>
<feature type="compositionally biased region" description="Polar residues" evidence="7">
    <location>
        <begin position="961"/>
        <end position="979"/>
    </location>
</feature>
<feature type="coiled-coil region" evidence="6">
    <location>
        <begin position="346"/>
        <end position="402"/>
    </location>
</feature>
<feature type="compositionally biased region" description="Low complexity" evidence="7">
    <location>
        <begin position="85"/>
        <end position="94"/>
    </location>
</feature>
<dbReference type="PANTHER" id="PTHR37739">
    <property type="entry name" value="KINESIN-LIKE PROTEIN KIN-12D"/>
    <property type="match status" value="1"/>
</dbReference>
<keyword evidence="9" id="KW-1185">Reference proteome</keyword>
<evidence type="ECO:0000313" key="9">
    <source>
        <dbReference type="Proteomes" id="UP000636709"/>
    </source>
</evidence>
<evidence type="ECO:0000256" key="2">
    <source>
        <dbReference type="ARBA" id="ARBA00022741"/>
    </source>
</evidence>
<feature type="compositionally biased region" description="Low complexity" evidence="7">
    <location>
        <begin position="41"/>
        <end position="61"/>
    </location>
</feature>
<dbReference type="GO" id="GO:0005874">
    <property type="term" value="C:microtubule"/>
    <property type="evidence" value="ECO:0007669"/>
    <property type="project" value="UniProtKB-KW"/>
</dbReference>
<evidence type="ECO:0000256" key="4">
    <source>
        <dbReference type="ARBA" id="ARBA00023054"/>
    </source>
</evidence>
<gene>
    <name evidence="8" type="ORF">HU200_050541</name>
</gene>
<keyword evidence="4 6" id="KW-0175">Coiled coil</keyword>
<evidence type="ECO:0000256" key="1">
    <source>
        <dbReference type="ARBA" id="ARBA00022701"/>
    </source>
</evidence>
<comment type="caution">
    <text evidence="8">The sequence shown here is derived from an EMBL/GenBank/DDBJ whole genome shotgun (WGS) entry which is preliminary data.</text>
</comment>
<dbReference type="GO" id="GO:0005524">
    <property type="term" value="F:ATP binding"/>
    <property type="evidence" value="ECO:0007669"/>
    <property type="project" value="UniProtKB-KW"/>
</dbReference>
<accession>A0A835E5S8</accession>
<keyword evidence="1" id="KW-0493">Microtubule</keyword>
<evidence type="ECO:0000313" key="8">
    <source>
        <dbReference type="EMBL" id="KAF8670521.1"/>
    </source>
</evidence>
<dbReference type="AlphaFoldDB" id="A0A835E5S8"/>
<feature type="region of interest" description="Disordered" evidence="7">
    <location>
        <begin position="892"/>
        <end position="915"/>
    </location>
</feature>